<evidence type="ECO:0000313" key="2">
    <source>
        <dbReference type="Proteomes" id="UP000062788"/>
    </source>
</evidence>
<evidence type="ECO:0000313" key="1">
    <source>
        <dbReference type="EMBL" id="KVE28490.1"/>
    </source>
</evidence>
<reference evidence="1 2" key="1">
    <citation type="submission" date="2015-11" db="EMBL/GenBank/DDBJ databases">
        <title>Expanding the genomic diversity of Burkholderia species for the development of highly accurate diagnostics.</title>
        <authorList>
            <person name="Sahl J."/>
            <person name="Keim P."/>
            <person name="Wagner D."/>
        </authorList>
    </citation>
    <scope>NUCLEOTIDE SEQUENCE [LARGE SCALE GENOMIC DNA]</scope>
    <source>
        <strain evidence="1 2">TSV85</strain>
    </source>
</reference>
<comment type="caution">
    <text evidence="1">The sequence shown here is derived from an EMBL/GenBank/DDBJ whole genome shotgun (WGS) entry which is preliminary data.</text>
</comment>
<dbReference type="AlphaFoldDB" id="A0A103E517"/>
<organism evidence="1 2">
    <name type="scientific">Burkholderia singularis</name>
    <dbReference type="NCBI Taxonomy" id="1503053"/>
    <lineage>
        <taxon>Bacteria</taxon>
        <taxon>Pseudomonadati</taxon>
        <taxon>Pseudomonadota</taxon>
        <taxon>Betaproteobacteria</taxon>
        <taxon>Burkholderiales</taxon>
        <taxon>Burkholderiaceae</taxon>
        <taxon>Burkholderia</taxon>
        <taxon>pseudomallei group</taxon>
    </lineage>
</organism>
<keyword evidence="2" id="KW-1185">Reference proteome</keyword>
<accession>A0A103E517</accession>
<name>A0A103E517_9BURK</name>
<dbReference type="EMBL" id="LOWA01000018">
    <property type="protein sequence ID" value="KVE28490.1"/>
    <property type="molecule type" value="Genomic_DNA"/>
</dbReference>
<gene>
    <name evidence="1" type="ORF">WS67_06980</name>
</gene>
<dbReference type="Proteomes" id="UP000062788">
    <property type="component" value="Unassembled WGS sequence"/>
</dbReference>
<protein>
    <submittedName>
        <fullName evidence="1">Uncharacterized protein</fullName>
    </submittedName>
</protein>
<sequence length="519" mass="57129">MMKRSESLPARISADHLPARRPIGLARPYGRFVSPRNLANDVANSFLKNAGFDLALRENKLIVTRHRDLEAAEAQYPPSGQVLAQVCQAWMTMEPTPAKLDIAAALLPVINAQLLEHIEDCKMEGSLKESVKELAKKYLTVFGGRDLAIDDLISTVNTYFFDKIGTNNTLTNANIASAALTALFMLVPTIGKNLPILMAAVRDKRYKDAILPALSIMSITAMTLNPTMAALGRDLSSAIAGSAGNLLMMTHLPEILHHGYEWAQLKNTRFPAETHPFTHFARNHGLVDQGLHAALDFMHEFGAQSGFLALNMVNAVTNGGSARNPAVFPLLAMLLGSFVLHTTRGEPPFSEFKADRNAIAEGLTANSEHHSARARAAMLFLQQKIAATYDANFGSIIAPQLNRSFADAHIARQLGGHTLSDEDEKTFVKNLLSHFVNEKKAKDAIQVAIDKIYRYEDFDPATNACGDPQLAEILRFVQAQRNKDRAFLRNTRGFAHSNHVYRNIISHAIQCAVFEELGR</sequence>
<proteinExistence type="predicted"/>